<protein>
    <recommendedName>
        <fullName evidence="1">Major sperm protein</fullName>
    </recommendedName>
</protein>
<dbReference type="Gene3D" id="2.60.40.10">
    <property type="entry name" value="Immunoglobulins"/>
    <property type="match status" value="1"/>
</dbReference>
<feature type="compositionally biased region" description="Basic and acidic residues" evidence="2">
    <location>
        <begin position="1"/>
        <end position="20"/>
    </location>
</feature>
<feature type="compositionally biased region" description="Acidic residues" evidence="2">
    <location>
        <begin position="21"/>
        <end position="34"/>
    </location>
</feature>
<dbReference type="PROSITE" id="PS50202">
    <property type="entry name" value="MSP"/>
    <property type="match status" value="1"/>
</dbReference>
<dbReference type="Pfam" id="PF00635">
    <property type="entry name" value="Motile_Sperm"/>
    <property type="match status" value="1"/>
</dbReference>
<proteinExistence type="predicted"/>
<evidence type="ECO:0000313" key="5">
    <source>
        <dbReference type="Proteomes" id="UP000005237"/>
    </source>
</evidence>
<comment type="function">
    <text evidence="1">Central component in molecular interactions underlying sperm crawling. Forms an extensive filament system that extends from sperm villipoda, along the leading edge of the pseudopod.</text>
</comment>
<reference evidence="5" key="1">
    <citation type="submission" date="2010-08" db="EMBL/GenBank/DDBJ databases">
        <authorList>
            <consortium name="Caenorhabditis japonica Sequencing Consortium"/>
            <person name="Wilson R.K."/>
        </authorList>
    </citation>
    <scope>NUCLEOTIDE SEQUENCE [LARGE SCALE GENOMIC DNA]</scope>
    <source>
        <strain evidence="5">DF5081</strain>
    </source>
</reference>
<feature type="domain" description="MSP" evidence="3">
    <location>
        <begin position="55"/>
        <end position="166"/>
    </location>
</feature>
<evidence type="ECO:0000259" key="3">
    <source>
        <dbReference type="PROSITE" id="PS50202"/>
    </source>
</evidence>
<keyword evidence="5" id="KW-1185">Reference proteome</keyword>
<evidence type="ECO:0000256" key="2">
    <source>
        <dbReference type="SAM" id="MobiDB-lite"/>
    </source>
</evidence>
<keyword evidence="1" id="KW-0963">Cytoplasm</keyword>
<dbReference type="EnsemblMetazoa" id="CJA04820.1">
    <property type="protein sequence ID" value="CJA04820.1"/>
    <property type="gene ID" value="WBGene00124024"/>
</dbReference>
<dbReference type="InterPro" id="IPR051774">
    <property type="entry name" value="Sperm-specific_class_P"/>
</dbReference>
<dbReference type="SUPFAM" id="SSF49354">
    <property type="entry name" value="PapD-like"/>
    <property type="match status" value="1"/>
</dbReference>
<dbReference type="InterPro" id="IPR000535">
    <property type="entry name" value="MSP_dom"/>
</dbReference>
<feature type="region of interest" description="Disordered" evidence="2">
    <location>
        <begin position="1"/>
        <end position="36"/>
    </location>
</feature>
<name>A0A8R1DK13_CAEJA</name>
<keyword evidence="1" id="KW-0206">Cytoskeleton</keyword>
<reference evidence="4" key="2">
    <citation type="submission" date="2022-06" db="UniProtKB">
        <authorList>
            <consortium name="EnsemblMetazoa"/>
        </authorList>
    </citation>
    <scope>IDENTIFICATION</scope>
    <source>
        <strain evidence="4">DF5081</strain>
    </source>
</reference>
<sequence length="166" mass="19428">MKGSRDYTHKTRDTKDTDTKENEDEEKEKEEEKEEKEVKCYSKELDDILEVKSCLVGVLPADEFEFPHDRVLRRKILIKNLSDREVMFKIRVSCLVSYRVKPVFGLLAPEGTYKVMITHLVSEKKHDKIFIVNTFAPKGTHEKQLPQIFRALEPVGFNREINLFAV</sequence>
<dbReference type="Proteomes" id="UP000005237">
    <property type="component" value="Unassembled WGS sequence"/>
</dbReference>
<dbReference type="InterPro" id="IPR008962">
    <property type="entry name" value="PapD-like_sf"/>
</dbReference>
<dbReference type="PANTHER" id="PTHR22947:SF20">
    <property type="entry name" value="MAJOR SPERM PROTEIN"/>
    <property type="match status" value="1"/>
</dbReference>
<accession>A0A8R1DK13</accession>
<dbReference type="AlphaFoldDB" id="A0A8R1DK13"/>
<dbReference type="InterPro" id="IPR013783">
    <property type="entry name" value="Ig-like_fold"/>
</dbReference>
<organism evidence="4 5">
    <name type="scientific">Caenorhabditis japonica</name>
    <dbReference type="NCBI Taxonomy" id="281687"/>
    <lineage>
        <taxon>Eukaryota</taxon>
        <taxon>Metazoa</taxon>
        <taxon>Ecdysozoa</taxon>
        <taxon>Nematoda</taxon>
        <taxon>Chromadorea</taxon>
        <taxon>Rhabditida</taxon>
        <taxon>Rhabditina</taxon>
        <taxon>Rhabditomorpha</taxon>
        <taxon>Rhabditoidea</taxon>
        <taxon>Rhabditidae</taxon>
        <taxon>Peloderinae</taxon>
        <taxon>Caenorhabditis</taxon>
    </lineage>
</organism>
<evidence type="ECO:0000256" key="1">
    <source>
        <dbReference type="RuleBase" id="RU003425"/>
    </source>
</evidence>
<dbReference type="PANTHER" id="PTHR22947">
    <property type="entry name" value="MAJOR SPERM PROTEIN"/>
    <property type="match status" value="1"/>
</dbReference>
<evidence type="ECO:0000313" key="4">
    <source>
        <dbReference type="EnsemblMetazoa" id="CJA04820.1"/>
    </source>
</evidence>